<dbReference type="PANTHER" id="PTHR45789">
    <property type="entry name" value="FI18025P1"/>
    <property type="match status" value="1"/>
</dbReference>
<evidence type="ECO:0000259" key="5">
    <source>
        <dbReference type="PROSITE" id="PS50118"/>
    </source>
</evidence>
<dbReference type="InterPro" id="IPR036910">
    <property type="entry name" value="HMG_box_dom_sf"/>
</dbReference>
<comment type="caution">
    <text evidence="6">The sequence shown here is derived from an EMBL/GenBank/DDBJ whole genome shotgun (WGS) entry which is preliminary data.</text>
</comment>
<feature type="DNA-binding region" description="HMG box" evidence="3">
    <location>
        <begin position="114"/>
        <end position="183"/>
    </location>
</feature>
<dbReference type="OrthoDB" id="6247875at2759"/>
<dbReference type="AlphaFoldDB" id="A0A8H6XGQ2"/>
<dbReference type="PANTHER" id="PTHR45789:SF2">
    <property type="entry name" value="FI18025P1"/>
    <property type="match status" value="1"/>
</dbReference>
<dbReference type="PROSITE" id="PS50118">
    <property type="entry name" value="HMG_BOX_2"/>
    <property type="match status" value="1"/>
</dbReference>
<feature type="region of interest" description="Disordered" evidence="4">
    <location>
        <begin position="307"/>
        <end position="336"/>
    </location>
</feature>
<reference evidence="6" key="1">
    <citation type="submission" date="2020-05" db="EMBL/GenBank/DDBJ databases">
        <title>Mycena genomes resolve the evolution of fungal bioluminescence.</title>
        <authorList>
            <person name="Tsai I.J."/>
        </authorList>
    </citation>
    <scope>NUCLEOTIDE SEQUENCE</scope>
    <source>
        <strain evidence="6">CCC161011</strain>
    </source>
</reference>
<dbReference type="Gene3D" id="1.10.30.10">
    <property type="entry name" value="High mobility group box domain"/>
    <property type="match status" value="1"/>
</dbReference>
<proteinExistence type="predicted"/>
<accession>A0A8H6XGQ2</accession>
<dbReference type="GO" id="GO:0000978">
    <property type="term" value="F:RNA polymerase II cis-regulatory region sequence-specific DNA binding"/>
    <property type="evidence" value="ECO:0007669"/>
    <property type="project" value="TreeGrafter"/>
</dbReference>
<keyword evidence="7" id="KW-1185">Reference proteome</keyword>
<feature type="domain" description="HMG box" evidence="5">
    <location>
        <begin position="114"/>
        <end position="183"/>
    </location>
</feature>
<gene>
    <name evidence="6" type="ORF">MVEN_01931300</name>
</gene>
<organism evidence="6 7">
    <name type="scientific">Mycena venus</name>
    <dbReference type="NCBI Taxonomy" id="2733690"/>
    <lineage>
        <taxon>Eukaryota</taxon>
        <taxon>Fungi</taxon>
        <taxon>Dikarya</taxon>
        <taxon>Basidiomycota</taxon>
        <taxon>Agaricomycotina</taxon>
        <taxon>Agaricomycetes</taxon>
        <taxon>Agaricomycetidae</taxon>
        <taxon>Agaricales</taxon>
        <taxon>Marasmiineae</taxon>
        <taxon>Mycenaceae</taxon>
        <taxon>Mycena</taxon>
    </lineage>
</organism>
<feature type="region of interest" description="Disordered" evidence="4">
    <location>
        <begin position="220"/>
        <end position="255"/>
    </location>
</feature>
<dbReference type="GO" id="GO:0000981">
    <property type="term" value="F:DNA-binding transcription factor activity, RNA polymerase II-specific"/>
    <property type="evidence" value="ECO:0007669"/>
    <property type="project" value="TreeGrafter"/>
</dbReference>
<keyword evidence="2 3" id="KW-0539">Nucleus</keyword>
<evidence type="ECO:0000256" key="2">
    <source>
        <dbReference type="ARBA" id="ARBA00023242"/>
    </source>
</evidence>
<feature type="region of interest" description="Disordered" evidence="4">
    <location>
        <begin position="78"/>
        <end position="117"/>
    </location>
</feature>
<sequence>MSFLTQRTPHLNASRPYPYGRPGHYTEFSYRVQNYYPPAPNSFADEWFANVNPDFRGGDPVFPDGFVQYDISALASPESMHSLDTPPSTPPRSDTGNPSKERPKRVSRRGPDHIPRPRNAFMIFRSELCASGKISKKIEGDHRHISITAAEIWKAYSDEQKQTYHLKAELEKLEHHRLYPNYRFTPTVRAKKPVKRKVNRNGAKDIERSREVGQLILAGKSGPELEEGGSELGRGGARRVHPFSSSSSRPPPSPVRCSHEVRGWVPHNGVPETVAVPDLILHQLVSPVAAPVPSNVLMPAGREQYTHNYTDSLPSGWDRDRYTGKPRNPMSSTLPRSSSPVLVELYENVVDRPFVTTVKA</sequence>
<evidence type="ECO:0000313" key="6">
    <source>
        <dbReference type="EMBL" id="KAF7340129.1"/>
    </source>
</evidence>
<keyword evidence="1 3" id="KW-0238">DNA-binding</keyword>
<dbReference type="Pfam" id="PF00505">
    <property type="entry name" value="HMG_box"/>
    <property type="match status" value="1"/>
</dbReference>
<dbReference type="SMART" id="SM00398">
    <property type="entry name" value="HMG"/>
    <property type="match status" value="1"/>
</dbReference>
<evidence type="ECO:0000256" key="3">
    <source>
        <dbReference type="PROSITE-ProRule" id="PRU00267"/>
    </source>
</evidence>
<evidence type="ECO:0000256" key="1">
    <source>
        <dbReference type="ARBA" id="ARBA00023125"/>
    </source>
</evidence>
<dbReference type="Proteomes" id="UP000620124">
    <property type="component" value="Unassembled WGS sequence"/>
</dbReference>
<dbReference type="CDD" id="cd01389">
    <property type="entry name" value="HMG-box_ROX1-like"/>
    <property type="match status" value="1"/>
</dbReference>
<evidence type="ECO:0000256" key="4">
    <source>
        <dbReference type="SAM" id="MobiDB-lite"/>
    </source>
</evidence>
<protein>
    <submittedName>
        <fullName evidence="6">Specific transcriptional repressor</fullName>
    </submittedName>
</protein>
<dbReference type="SUPFAM" id="SSF47095">
    <property type="entry name" value="HMG-box"/>
    <property type="match status" value="1"/>
</dbReference>
<dbReference type="GO" id="GO:0005634">
    <property type="term" value="C:nucleus"/>
    <property type="evidence" value="ECO:0007669"/>
    <property type="project" value="UniProtKB-UniRule"/>
</dbReference>
<dbReference type="InterPro" id="IPR051356">
    <property type="entry name" value="SOX/SOX-like_TF"/>
</dbReference>
<evidence type="ECO:0000313" key="7">
    <source>
        <dbReference type="Proteomes" id="UP000620124"/>
    </source>
</evidence>
<dbReference type="EMBL" id="JACAZI010000019">
    <property type="protein sequence ID" value="KAF7340129.1"/>
    <property type="molecule type" value="Genomic_DNA"/>
</dbReference>
<dbReference type="InterPro" id="IPR009071">
    <property type="entry name" value="HMG_box_dom"/>
</dbReference>
<name>A0A8H6XGQ2_9AGAR</name>